<organism evidence="6 7">
    <name type="scientific">Novilysobacter ciconiae</name>
    <dbReference type="NCBI Taxonomy" id="2781022"/>
    <lineage>
        <taxon>Bacteria</taxon>
        <taxon>Pseudomonadati</taxon>
        <taxon>Pseudomonadota</taxon>
        <taxon>Gammaproteobacteria</taxon>
        <taxon>Lysobacterales</taxon>
        <taxon>Lysobacteraceae</taxon>
        <taxon>Novilysobacter</taxon>
    </lineage>
</organism>
<keyword evidence="2 4" id="KW-0547">Nucleotide-binding</keyword>
<keyword evidence="5" id="KW-0479">Metal-binding</keyword>
<dbReference type="EC" id="6.3.3.2" evidence="5"/>
<dbReference type="InterPro" id="IPR024185">
    <property type="entry name" value="FTHF_cligase-like_sf"/>
</dbReference>
<dbReference type="KEGG" id="lcic:INQ41_03020"/>
<dbReference type="GO" id="GO:0035999">
    <property type="term" value="P:tetrahydrofolate interconversion"/>
    <property type="evidence" value="ECO:0007669"/>
    <property type="project" value="TreeGrafter"/>
</dbReference>
<evidence type="ECO:0000256" key="5">
    <source>
        <dbReference type="RuleBase" id="RU361279"/>
    </source>
</evidence>
<evidence type="ECO:0000313" key="7">
    <source>
        <dbReference type="Proteomes" id="UP000594059"/>
    </source>
</evidence>
<dbReference type="RefSeq" id="WP_193986105.1">
    <property type="nucleotide sequence ID" value="NZ_CP063656.1"/>
</dbReference>
<dbReference type="PIRSF" id="PIRSF006806">
    <property type="entry name" value="FTHF_cligase"/>
    <property type="match status" value="1"/>
</dbReference>
<comment type="catalytic activity">
    <reaction evidence="5">
        <text>(6S)-5-formyl-5,6,7,8-tetrahydrofolate + ATP = (6R)-5,10-methenyltetrahydrofolate + ADP + phosphate</text>
        <dbReference type="Rhea" id="RHEA:10488"/>
        <dbReference type="ChEBI" id="CHEBI:30616"/>
        <dbReference type="ChEBI" id="CHEBI:43474"/>
        <dbReference type="ChEBI" id="CHEBI:57455"/>
        <dbReference type="ChEBI" id="CHEBI:57457"/>
        <dbReference type="ChEBI" id="CHEBI:456216"/>
        <dbReference type="EC" id="6.3.3.2"/>
    </reaction>
</comment>
<dbReference type="GO" id="GO:0046872">
    <property type="term" value="F:metal ion binding"/>
    <property type="evidence" value="ECO:0007669"/>
    <property type="project" value="UniProtKB-KW"/>
</dbReference>
<dbReference type="Gene3D" id="3.40.50.10420">
    <property type="entry name" value="NagB/RpiA/CoA transferase-like"/>
    <property type="match status" value="1"/>
</dbReference>
<dbReference type="InterPro" id="IPR002698">
    <property type="entry name" value="FTHF_cligase"/>
</dbReference>
<dbReference type="AlphaFoldDB" id="A0A7S6UGU3"/>
<comment type="cofactor">
    <cofactor evidence="5">
        <name>Mg(2+)</name>
        <dbReference type="ChEBI" id="CHEBI:18420"/>
    </cofactor>
</comment>
<dbReference type="EMBL" id="CP063656">
    <property type="protein sequence ID" value="QOW20036.1"/>
    <property type="molecule type" value="Genomic_DNA"/>
</dbReference>
<dbReference type="Proteomes" id="UP000594059">
    <property type="component" value="Chromosome"/>
</dbReference>
<dbReference type="PANTHER" id="PTHR23407">
    <property type="entry name" value="ATPASE INHIBITOR/5-FORMYLTETRAHYDROFOLATE CYCLO-LIGASE"/>
    <property type="match status" value="1"/>
</dbReference>
<accession>A0A7S6UGU3</accession>
<name>A0A7S6UGU3_9GAMM</name>
<dbReference type="GO" id="GO:0005524">
    <property type="term" value="F:ATP binding"/>
    <property type="evidence" value="ECO:0007669"/>
    <property type="project" value="UniProtKB-KW"/>
</dbReference>
<evidence type="ECO:0000256" key="4">
    <source>
        <dbReference type="PIRSR" id="PIRSR006806-1"/>
    </source>
</evidence>
<protein>
    <recommendedName>
        <fullName evidence="5">5-formyltetrahydrofolate cyclo-ligase</fullName>
        <ecNumber evidence="5">6.3.3.2</ecNumber>
    </recommendedName>
</protein>
<evidence type="ECO:0000256" key="2">
    <source>
        <dbReference type="ARBA" id="ARBA00022741"/>
    </source>
</evidence>
<feature type="binding site" evidence="4">
    <location>
        <begin position="9"/>
        <end position="13"/>
    </location>
    <ligand>
        <name>ATP</name>
        <dbReference type="ChEBI" id="CHEBI:30616"/>
    </ligand>
</feature>
<dbReference type="InterPro" id="IPR037171">
    <property type="entry name" value="NagB/RpiA_transferase-like"/>
</dbReference>
<evidence type="ECO:0000313" key="6">
    <source>
        <dbReference type="EMBL" id="QOW20036.1"/>
    </source>
</evidence>
<dbReference type="PANTHER" id="PTHR23407:SF1">
    <property type="entry name" value="5-FORMYLTETRAHYDROFOLATE CYCLO-LIGASE"/>
    <property type="match status" value="1"/>
</dbReference>
<dbReference type="Pfam" id="PF01812">
    <property type="entry name" value="5-FTHF_cyc-lig"/>
    <property type="match status" value="1"/>
</dbReference>
<keyword evidence="6" id="KW-0436">Ligase</keyword>
<keyword evidence="5" id="KW-0460">Magnesium</keyword>
<reference evidence="6 7" key="1">
    <citation type="submission" date="2020-10" db="EMBL/GenBank/DDBJ databases">
        <title>complete genome sequencing of Lysobacter sp. H21R20.</title>
        <authorList>
            <person name="Bae J.-W."/>
            <person name="Lee S.-Y."/>
        </authorList>
    </citation>
    <scope>NUCLEOTIDE SEQUENCE [LARGE SCALE GENOMIC DNA]</scope>
    <source>
        <strain evidence="6 7">H21R20</strain>
    </source>
</reference>
<dbReference type="SUPFAM" id="SSF100950">
    <property type="entry name" value="NagB/RpiA/CoA transferase-like"/>
    <property type="match status" value="1"/>
</dbReference>
<proteinExistence type="inferred from homology"/>
<evidence type="ECO:0000256" key="1">
    <source>
        <dbReference type="ARBA" id="ARBA00010638"/>
    </source>
</evidence>
<sequence>MTDEFAARRRQLRDRLRQQRRNLAPALRVAAADALAANLLALPFAPQSGYVAGYWAMDGEIALHAWQLQLPGQCIYCLPVLDGEHLGFAPWRPGDPLVTNRYGIPEPDVSRGGLLRPQAMALVVVPLVAFDLHGARLGMGAGWYDRSFAFRKNEGPAPWLVGAAFQLQQQDAIATAAWDVPLDAVCTETATRTFNHRGDPDETDPHRSHR</sequence>
<dbReference type="GO" id="GO:0009396">
    <property type="term" value="P:folic acid-containing compound biosynthetic process"/>
    <property type="evidence" value="ECO:0007669"/>
    <property type="project" value="TreeGrafter"/>
</dbReference>
<dbReference type="GO" id="GO:0030272">
    <property type="term" value="F:5-formyltetrahydrofolate cyclo-ligase activity"/>
    <property type="evidence" value="ECO:0007669"/>
    <property type="project" value="UniProtKB-EC"/>
</dbReference>
<comment type="similarity">
    <text evidence="1 5">Belongs to the 5-formyltetrahydrofolate cyclo-ligase family.</text>
</comment>
<keyword evidence="3 4" id="KW-0067">ATP-binding</keyword>
<feature type="binding site" evidence="4">
    <location>
        <begin position="136"/>
        <end position="144"/>
    </location>
    <ligand>
        <name>ATP</name>
        <dbReference type="ChEBI" id="CHEBI:30616"/>
    </ligand>
</feature>
<evidence type="ECO:0000256" key="3">
    <source>
        <dbReference type="ARBA" id="ARBA00022840"/>
    </source>
</evidence>
<dbReference type="NCBIfam" id="TIGR02727">
    <property type="entry name" value="MTHFS_bact"/>
    <property type="match status" value="1"/>
</dbReference>
<feature type="binding site" evidence="4">
    <location>
        <position position="60"/>
    </location>
    <ligand>
        <name>substrate</name>
    </ligand>
</feature>
<gene>
    <name evidence="6" type="ORF">INQ41_03020</name>
</gene>
<keyword evidence="7" id="KW-1185">Reference proteome</keyword>